<evidence type="ECO:0000313" key="1">
    <source>
        <dbReference type="EMBL" id="MDF3292951.1"/>
    </source>
</evidence>
<evidence type="ECO:0000313" key="2">
    <source>
        <dbReference type="Proteomes" id="UP001216579"/>
    </source>
</evidence>
<comment type="caution">
    <text evidence="1">The sequence shown here is derived from an EMBL/GenBank/DDBJ whole genome shotgun (WGS) entry which is preliminary data.</text>
</comment>
<sequence length="65" mass="7422">MRKDRRIDLFRLRNDTCFRCFATGVRLTMTGLTGEQAPVLHCELCRALSEAARYAQSMLRDAAVD</sequence>
<dbReference type="Proteomes" id="UP001216579">
    <property type="component" value="Unassembled WGS sequence"/>
</dbReference>
<dbReference type="EMBL" id="JARJBC010000021">
    <property type="protein sequence ID" value="MDF3292951.1"/>
    <property type="molecule type" value="Genomic_DNA"/>
</dbReference>
<proteinExistence type="predicted"/>
<keyword evidence="2" id="KW-1185">Reference proteome</keyword>
<dbReference type="RefSeq" id="WP_269857689.1">
    <property type="nucleotide sequence ID" value="NZ_JARJBC010000021.1"/>
</dbReference>
<reference evidence="1 2" key="1">
    <citation type="submission" date="2023-03" db="EMBL/GenBank/DDBJ databases">
        <title>Draft genome sequence of Streptomyces sp. RB6PN23 isolated from peat swamp forest in Thailand.</title>
        <authorList>
            <person name="Klaysubun C."/>
            <person name="Duangmal K."/>
        </authorList>
    </citation>
    <scope>NUCLEOTIDE SEQUENCE [LARGE SCALE GENOMIC DNA]</scope>
    <source>
        <strain evidence="1 2">RB6PN23</strain>
    </source>
</reference>
<protein>
    <submittedName>
        <fullName evidence="1">Uncharacterized protein</fullName>
    </submittedName>
</protein>
<organism evidence="1 2">
    <name type="scientific">Streptomyces silvisoli</name>
    <dbReference type="NCBI Taxonomy" id="3034235"/>
    <lineage>
        <taxon>Bacteria</taxon>
        <taxon>Bacillati</taxon>
        <taxon>Actinomycetota</taxon>
        <taxon>Actinomycetes</taxon>
        <taxon>Kitasatosporales</taxon>
        <taxon>Streptomycetaceae</taxon>
        <taxon>Streptomyces</taxon>
    </lineage>
</organism>
<name>A0ABT5ZT12_9ACTN</name>
<gene>
    <name evidence="1" type="ORF">P3G67_27760</name>
</gene>
<accession>A0ABT5ZT12</accession>